<dbReference type="InterPro" id="IPR002913">
    <property type="entry name" value="START_lipid-bd_dom"/>
</dbReference>
<dbReference type="SMART" id="SM00234">
    <property type="entry name" value="START"/>
    <property type="match status" value="1"/>
</dbReference>
<evidence type="ECO:0000256" key="1">
    <source>
        <dbReference type="ARBA" id="ARBA00023015"/>
    </source>
</evidence>
<evidence type="ECO:0000313" key="9">
    <source>
        <dbReference type="Proteomes" id="UP001374584"/>
    </source>
</evidence>
<comment type="caution">
    <text evidence="8">The sequence shown here is derived from an EMBL/GenBank/DDBJ whole genome shotgun (WGS) entry which is preliminary data.</text>
</comment>
<evidence type="ECO:0000256" key="4">
    <source>
        <dbReference type="ARBA" id="ARBA00023163"/>
    </source>
</evidence>
<dbReference type="PANTHER" id="PTHR45654:SF48">
    <property type="entry name" value="START DOMAIN-CONTAINING PROTEIN"/>
    <property type="match status" value="1"/>
</dbReference>
<protein>
    <recommendedName>
        <fullName evidence="7">START domain-containing protein</fullName>
    </recommendedName>
</protein>
<evidence type="ECO:0000259" key="7">
    <source>
        <dbReference type="PROSITE" id="PS50848"/>
    </source>
</evidence>
<keyword evidence="4" id="KW-0804">Transcription</keyword>
<keyword evidence="9" id="KW-1185">Reference proteome</keyword>
<evidence type="ECO:0000256" key="5">
    <source>
        <dbReference type="ARBA" id="ARBA00023242"/>
    </source>
</evidence>
<feature type="compositionally biased region" description="Low complexity" evidence="6">
    <location>
        <begin position="138"/>
        <end position="154"/>
    </location>
</feature>
<gene>
    <name evidence="8" type="ORF">VNO80_27227</name>
</gene>
<dbReference type="InterPro" id="IPR057993">
    <property type="entry name" value="HD-Zip_IV_C"/>
</dbReference>
<dbReference type="InterPro" id="IPR042160">
    <property type="entry name" value="HD-Zip_IV"/>
</dbReference>
<dbReference type="GO" id="GO:0008289">
    <property type="term" value="F:lipid binding"/>
    <property type="evidence" value="ECO:0007669"/>
    <property type="project" value="InterPro"/>
</dbReference>
<proteinExistence type="predicted"/>
<dbReference type="Pfam" id="PF01852">
    <property type="entry name" value="START"/>
    <property type="match status" value="1"/>
</dbReference>
<name>A0AAN9QF54_PHACN</name>
<dbReference type="GO" id="GO:0003677">
    <property type="term" value="F:DNA binding"/>
    <property type="evidence" value="ECO:0007669"/>
    <property type="project" value="UniProtKB-KW"/>
</dbReference>
<organism evidence="8 9">
    <name type="scientific">Phaseolus coccineus</name>
    <name type="common">Scarlet runner bean</name>
    <name type="synonym">Phaseolus multiflorus</name>
    <dbReference type="NCBI Taxonomy" id="3886"/>
    <lineage>
        <taxon>Eukaryota</taxon>
        <taxon>Viridiplantae</taxon>
        <taxon>Streptophyta</taxon>
        <taxon>Embryophyta</taxon>
        <taxon>Tracheophyta</taxon>
        <taxon>Spermatophyta</taxon>
        <taxon>Magnoliopsida</taxon>
        <taxon>eudicotyledons</taxon>
        <taxon>Gunneridae</taxon>
        <taxon>Pentapetalae</taxon>
        <taxon>rosids</taxon>
        <taxon>fabids</taxon>
        <taxon>Fabales</taxon>
        <taxon>Fabaceae</taxon>
        <taxon>Papilionoideae</taxon>
        <taxon>50 kb inversion clade</taxon>
        <taxon>NPAAA clade</taxon>
        <taxon>indigoferoid/millettioid clade</taxon>
        <taxon>Phaseoleae</taxon>
        <taxon>Phaseolus</taxon>
    </lineage>
</organism>
<sequence length="582" mass="65180">MLSLFSQNNILQNNNGCGSWALTSEQFADANDTILDTSSKEVFMSIDRASDLLLGFSIYTDPIKSGIIEQAFFAMDELSKIGIAGQPLWQRETNNGCEILNNIEYLRQFGEVDTTLREIVKLMEVGESQNLPSFDTHQTQLPTSTVTPTVTPQTQTEGSRDIAYINMAPICIVELLMDVNQWSEVFYNIVSKAAILGTLLGVEGSYDNKLHVMSTELHLPAPVLLTRECYFGRYSKQLSYSTWGVVDVSLEKFLPSPTSNFLKRPSGCLITGMPNGYSKVIWVEHVEAEDSHVDQYFRSLFTSTVAFGATRWINSLVRYGEWLQSLFATPLVADEGVVIAQTGRTSLLKLADRMMKTFCGNMSSTADNPWTQMAYSPYVRIMVKNNMEEAGTPPGTSVVFTTSVWLDVSPNRLFNFLRHENSRTKWDSLSRRHTIREFASMLKGQNPGNRVSLMRANNSEGKLVICFLQESYTDSTGSYVVYAPLDKPAVAALIHGSNPDKVMILPSGFSILPERLQGDEDRSTRSLLTIAFHIVESCTTRPYIAPESVETIYKVISDTVTSITDSVLYHNHRNNWMDDANF</sequence>
<keyword evidence="1" id="KW-0805">Transcription regulation</keyword>
<dbReference type="PANTHER" id="PTHR45654">
    <property type="entry name" value="HOMEOBOX-LEUCINE ZIPPER PROTEIN MERISTEM L1"/>
    <property type="match status" value="1"/>
</dbReference>
<dbReference type="AlphaFoldDB" id="A0AAN9QF54"/>
<dbReference type="Proteomes" id="UP001374584">
    <property type="component" value="Unassembled WGS sequence"/>
</dbReference>
<keyword evidence="5" id="KW-0539">Nucleus</keyword>
<evidence type="ECO:0000256" key="3">
    <source>
        <dbReference type="ARBA" id="ARBA00023155"/>
    </source>
</evidence>
<keyword evidence="3" id="KW-0371">Homeobox</keyword>
<evidence type="ECO:0000256" key="6">
    <source>
        <dbReference type="SAM" id="MobiDB-lite"/>
    </source>
</evidence>
<evidence type="ECO:0000313" key="8">
    <source>
        <dbReference type="EMBL" id="KAK7335405.1"/>
    </source>
</evidence>
<reference evidence="8 9" key="1">
    <citation type="submission" date="2024-01" db="EMBL/GenBank/DDBJ databases">
        <title>The genomes of 5 underutilized Papilionoideae crops provide insights into root nodulation and disease resistanc.</title>
        <authorList>
            <person name="Jiang F."/>
        </authorList>
    </citation>
    <scope>NUCLEOTIDE SEQUENCE [LARGE SCALE GENOMIC DNA]</scope>
    <source>
        <strain evidence="8">JINMINGXINNONG_FW02</strain>
        <tissue evidence="8">Leaves</tissue>
    </source>
</reference>
<feature type="region of interest" description="Disordered" evidence="6">
    <location>
        <begin position="133"/>
        <end position="154"/>
    </location>
</feature>
<accession>A0AAN9QF54</accession>
<evidence type="ECO:0000256" key="2">
    <source>
        <dbReference type="ARBA" id="ARBA00023125"/>
    </source>
</evidence>
<dbReference type="Pfam" id="PF25797">
    <property type="entry name" value="PDF2_C"/>
    <property type="match status" value="1"/>
</dbReference>
<dbReference type="EMBL" id="JAYMYR010000010">
    <property type="protein sequence ID" value="KAK7335405.1"/>
    <property type="molecule type" value="Genomic_DNA"/>
</dbReference>
<keyword evidence="2" id="KW-0238">DNA-binding</keyword>
<dbReference type="SUPFAM" id="SSF55961">
    <property type="entry name" value="Bet v1-like"/>
    <property type="match status" value="2"/>
</dbReference>
<feature type="domain" description="START" evidence="7">
    <location>
        <begin position="60"/>
        <end position="325"/>
    </location>
</feature>
<dbReference type="PROSITE" id="PS50848">
    <property type="entry name" value="START"/>
    <property type="match status" value="1"/>
</dbReference>